<sequence length="54" mass="5904">MKLYMEYITPLILNNTNPITSAVGIETKLSIPPVFTFLVPTIVPTSEITPANKA</sequence>
<reference evidence="1" key="1">
    <citation type="journal article" date="2014" name="Front. Microbiol.">
        <title>High frequency of phylogenetically diverse reductive dehalogenase-homologous genes in deep subseafloor sedimentary metagenomes.</title>
        <authorList>
            <person name="Kawai M."/>
            <person name="Futagami T."/>
            <person name="Toyoda A."/>
            <person name="Takaki Y."/>
            <person name="Nishi S."/>
            <person name="Hori S."/>
            <person name="Arai W."/>
            <person name="Tsubouchi T."/>
            <person name="Morono Y."/>
            <person name="Uchiyama I."/>
            <person name="Ito T."/>
            <person name="Fujiyama A."/>
            <person name="Inagaki F."/>
            <person name="Takami H."/>
        </authorList>
    </citation>
    <scope>NUCLEOTIDE SEQUENCE</scope>
    <source>
        <strain evidence="1">Expedition CK06-06</strain>
    </source>
</reference>
<dbReference type="AlphaFoldDB" id="X1DLR9"/>
<comment type="caution">
    <text evidence="1">The sequence shown here is derived from an EMBL/GenBank/DDBJ whole genome shotgun (WGS) entry which is preliminary data.</text>
</comment>
<name>X1DLR9_9ZZZZ</name>
<evidence type="ECO:0000313" key="1">
    <source>
        <dbReference type="EMBL" id="GAH09225.1"/>
    </source>
</evidence>
<protein>
    <submittedName>
        <fullName evidence="1">Uncharacterized protein</fullName>
    </submittedName>
</protein>
<organism evidence="1">
    <name type="scientific">marine sediment metagenome</name>
    <dbReference type="NCBI Taxonomy" id="412755"/>
    <lineage>
        <taxon>unclassified sequences</taxon>
        <taxon>metagenomes</taxon>
        <taxon>ecological metagenomes</taxon>
    </lineage>
</organism>
<proteinExistence type="predicted"/>
<gene>
    <name evidence="1" type="ORF">S01H4_64307</name>
</gene>
<accession>X1DLR9</accession>
<feature type="non-terminal residue" evidence="1">
    <location>
        <position position="54"/>
    </location>
</feature>
<dbReference type="EMBL" id="BART01038950">
    <property type="protein sequence ID" value="GAH09225.1"/>
    <property type="molecule type" value="Genomic_DNA"/>
</dbReference>